<dbReference type="EMBL" id="SEWG01000001">
    <property type="protein sequence ID" value="RYU92457.1"/>
    <property type="molecule type" value="Genomic_DNA"/>
</dbReference>
<organism evidence="2 3">
    <name type="scientific">Mucilaginibacter terrigena</name>
    <dbReference type="NCBI Taxonomy" id="2492395"/>
    <lineage>
        <taxon>Bacteria</taxon>
        <taxon>Pseudomonadati</taxon>
        <taxon>Bacteroidota</taxon>
        <taxon>Sphingobacteriia</taxon>
        <taxon>Sphingobacteriales</taxon>
        <taxon>Sphingobacteriaceae</taxon>
        <taxon>Mucilaginibacter</taxon>
    </lineage>
</organism>
<dbReference type="Proteomes" id="UP000293331">
    <property type="component" value="Unassembled WGS sequence"/>
</dbReference>
<keyword evidence="3" id="KW-1185">Reference proteome</keyword>
<feature type="chain" id="PRO_5020597807" description="Transporter" evidence="1">
    <location>
        <begin position="41"/>
        <end position="326"/>
    </location>
</feature>
<evidence type="ECO:0000313" key="3">
    <source>
        <dbReference type="Proteomes" id="UP000293331"/>
    </source>
</evidence>
<name>A0A4Q5LSJ7_9SPHI</name>
<evidence type="ECO:0000313" key="2">
    <source>
        <dbReference type="EMBL" id="RYU92457.1"/>
    </source>
</evidence>
<evidence type="ECO:0008006" key="4">
    <source>
        <dbReference type="Google" id="ProtNLM"/>
    </source>
</evidence>
<dbReference type="OrthoDB" id="5562884at2"/>
<sequence length="326" mass="36253">MLIILLNHYLKNYMKHSLQYITRYCLAVLVCAAFTNTVSAQTETDALMIPKNYFCAAGVYTHNSWDHYWEGTFKRDNANLGTVSSNIYAVGGNYGLSNRVNLLFMIPYIKSNASAGTLRGQRGVQDINLAVKWMAVKQEIGTGLFSVHAILSGSIPLNNYEADFLPLSLGMQSKSIALRGLVNYQVGRFFIAGAGQFVRKDNVTIDRDAYYTTEMHYTNQVAMPNVTNFLVSSGYRSLRFNAEAVLTKMTSTSGFDITKNNMPFISNKMNALAAGAVFKYSFSKLEGLELTAGGNYVLQGRNYGQNTSFFGGVYYVFSVKKDKSEK</sequence>
<comment type="caution">
    <text evidence="2">The sequence shown here is derived from an EMBL/GenBank/DDBJ whole genome shotgun (WGS) entry which is preliminary data.</text>
</comment>
<protein>
    <recommendedName>
        <fullName evidence="4">Transporter</fullName>
    </recommendedName>
</protein>
<dbReference type="AlphaFoldDB" id="A0A4Q5LSJ7"/>
<accession>A0A4Q5LSJ7</accession>
<proteinExistence type="predicted"/>
<feature type="signal peptide" evidence="1">
    <location>
        <begin position="1"/>
        <end position="40"/>
    </location>
</feature>
<reference evidence="2 3" key="1">
    <citation type="submission" date="2019-02" db="EMBL/GenBank/DDBJ databases">
        <title>Bacterial novel species Mucilaginibacter sp. 17JY9-4 isolated from soil.</title>
        <authorList>
            <person name="Jung H.-Y."/>
        </authorList>
    </citation>
    <scope>NUCLEOTIDE SEQUENCE [LARGE SCALE GENOMIC DNA]</scope>
    <source>
        <strain evidence="2 3">17JY9-4</strain>
    </source>
</reference>
<gene>
    <name evidence="2" type="ORF">EWM62_03205</name>
</gene>
<keyword evidence="1" id="KW-0732">Signal</keyword>
<evidence type="ECO:0000256" key="1">
    <source>
        <dbReference type="SAM" id="SignalP"/>
    </source>
</evidence>